<dbReference type="AlphaFoldDB" id="A0A8C4WZG8"/>
<keyword evidence="2" id="KW-0863">Zinc-finger</keyword>
<name>A0A8C4WZG8_EPTBU</name>
<feature type="domain" description="RING-type" evidence="5">
    <location>
        <begin position="21"/>
        <end position="119"/>
    </location>
</feature>
<keyword evidence="3" id="KW-0862">Zinc</keyword>
<organism evidence="6 7">
    <name type="scientific">Eptatretus burgeri</name>
    <name type="common">Inshore hagfish</name>
    <dbReference type="NCBI Taxonomy" id="7764"/>
    <lineage>
        <taxon>Eukaryota</taxon>
        <taxon>Metazoa</taxon>
        <taxon>Chordata</taxon>
        <taxon>Craniata</taxon>
        <taxon>Vertebrata</taxon>
        <taxon>Cyclostomata</taxon>
        <taxon>Myxini</taxon>
        <taxon>Myxiniformes</taxon>
        <taxon>Myxinidae</taxon>
        <taxon>Eptatretinae</taxon>
        <taxon>Eptatretus</taxon>
    </lineage>
</organism>
<dbReference type="InterPro" id="IPR013083">
    <property type="entry name" value="Znf_RING/FYVE/PHD"/>
</dbReference>
<dbReference type="InterPro" id="IPR001841">
    <property type="entry name" value="Znf_RING"/>
</dbReference>
<accession>A0A8C4WZG8</accession>
<evidence type="ECO:0000256" key="3">
    <source>
        <dbReference type="ARBA" id="ARBA00022833"/>
    </source>
</evidence>
<keyword evidence="1" id="KW-0479">Metal-binding</keyword>
<dbReference type="GO" id="GO:0008270">
    <property type="term" value="F:zinc ion binding"/>
    <property type="evidence" value="ECO:0007669"/>
    <property type="project" value="UniProtKB-KW"/>
</dbReference>
<dbReference type="SUPFAM" id="SSF63829">
    <property type="entry name" value="Calcium-dependent phosphotriesterase"/>
    <property type="match status" value="1"/>
</dbReference>
<dbReference type="Ensembl" id="ENSEBUT00000022194.1">
    <property type="protein sequence ID" value="ENSEBUP00000021618.1"/>
    <property type="gene ID" value="ENSEBUG00000013347.1"/>
</dbReference>
<evidence type="ECO:0000313" key="6">
    <source>
        <dbReference type="Ensembl" id="ENSEBUP00000021618.1"/>
    </source>
</evidence>
<dbReference type="Proteomes" id="UP000694388">
    <property type="component" value="Unplaced"/>
</dbReference>
<reference evidence="6" key="2">
    <citation type="submission" date="2025-09" db="UniProtKB">
        <authorList>
            <consortium name="Ensembl"/>
        </authorList>
    </citation>
    <scope>IDENTIFICATION</scope>
</reference>
<dbReference type="Gene3D" id="2.120.10.30">
    <property type="entry name" value="TolB, C-terminal domain"/>
    <property type="match status" value="1"/>
</dbReference>
<feature type="compositionally biased region" description="Basic and acidic residues" evidence="4">
    <location>
        <begin position="60"/>
        <end position="89"/>
    </location>
</feature>
<evidence type="ECO:0000256" key="1">
    <source>
        <dbReference type="ARBA" id="ARBA00022723"/>
    </source>
</evidence>
<evidence type="ECO:0000256" key="2">
    <source>
        <dbReference type="ARBA" id="ARBA00022771"/>
    </source>
</evidence>
<evidence type="ECO:0000259" key="5">
    <source>
        <dbReference type="SMART" id="SM00184"/>
    </source>
</evidence>
<sequence>MAQSGSVHVPLSNLLESVLECLVCFEPFREQGLRRPQSLPCGHVVCAACSEGNYRQVEGERESERDVGSGKWDGMVDTRDDGHQHRNDSDCGSEGTKAALWHRCVTCASDHMLLSCPFCRRRYCPVQVADCFPLLSVLQLLHSEDGRNLKLSKLKRQPEVSTTAVNLHQGPDDTNLHHKSMCSLTLLRSCHSFPPPIYWVGGWGFHPGQISNPGALALSRASARLLVAQRAGPLVSCFSPGSLNMDTLHLKSSHHCSNHSSTKDVFVRENHNIGYYDCHEHSSVRLPCTGQAQIFPLDVTSTRAGIILFSDASSCCIWAMCEGCPSVPTALQILPLGYLTPLPLRNPLPIEQPWGLDVVEIDSEHFPDDHDLYGVDENPTKDNGKVDGGAWKCRERVSGLHHEYVKQLKNEDWEDQHRERVSGLHHEYVKQLKNEDWEDQHRETADGGHFKNTDTTGQQQRYHILDSQECLKMSKYRGSKEKSQVLVADSGTGSLFLLLVGPRVVHGEPVTARVLCSGLNGPRQLRVCSTGRLVCVAEHGPDAVQLVMFSLHGDLLRRLQAFGACAPSCGVRALTVLPGGTIFVADLLGRVLTFGLCADGAWKEGLAVAHGLHLPIGLACTAEGILWVLDAGDCALKMFRALNKSIEV</sequence>
<evidence type="ECO:0000256" key="4">
    <source>
        <dbReference type="SAM" id="MobiDB-lite"/>
    </source>
</evidence>
<dbReference type="Gene3D" id="3.30.40.10">
    <property type="entry name" value="Zinc/RING finger domain, C3HC4 (zinc finger)"/>
    <property type="match status" value="1"/>
</dbReference>
<protein>
    <recommendedName>
        <fullName evidence="5">RING-type domain-containing protein</fullName>
    </recommendedName>
</protein>
<proteinExistence type="predicted"/>
<reference evidence="6" key="1">
    <citation type="submission" date="2025-08" db="UniProtKB">
        <authorList>
            <consortium name="Ensembl"/>
        </authorList>
    </citation>
    <scope>IDENTIFICATION</scope>
</reference>
<keyword evidence="7" id="KW-1185">Reference proteome</keyword>
<feature type="region of interest" description="Disordered" evidence="4">
    <location>
        <begin position="60"/>
        <end position="93"/>
    </location>
</feature>
<evidence type="ECO:0000313" key="7">
    <source>
        <dbReference type="Proteomes" id="UP000694388"/>
    </source>
</evidence>
<dbReference type="SMART" id="SM00184">
    <property type="entry name" value="RING"/>
    <property type="match status" value="1"/>
</dbReference>
<dbReference type="SUPFAM" id="SSF57850">
    <property type="entry name" value="RING/U-box"/>
    <property type="match status" value="1"/>
</dbReference>
<dbReference type="InterPro" id="IPR011042">
    <property type="entry name" value="6-blade_b-propeller_TolB-like"/>
</dbReference>